<name>A0ACC0XYA4_9ROSI</name>
<dbReference type="Proteomes" id="UP001163603">
    <property type="component" value="Chromosome 10"/>
</dbReference>
<comment type="caution">
    <text evidence="1">The sequence shown here is derived from an EMBL/GenBank/DDBJ whole genome shotgun (WGS) entry which is preliminary data.</text>
</comment>
<dbReference type="EMBL" id="CM047745">
    <property type="protein sequence ID" value="KAJ0025425.1"/>
    <property type="molecule type" value="Genomic_DNA"/>
</dbReference>
<keyword evidence="2" id="KW-1185">Reference proteome</keyword>
<evidence type="ECO:0000313" key="2">
    <source>
        <dbReference type="Proteomes" id="UP001163603"/>
    </source>
</evidence>
<proteinExistence type="predicted"/>
<accession>A0ACC0XYA4</accession>
<gene>
    <name evidence="1" type="ORF">Pint_07055</name>
</gene>
<sequence>MELCEVTSMVVLLKKIDFQIRAVKKIVAKLGTDMYYALELGFLMFAVGVYSSEKELLEAFKRPVAISDLSKTQAPRPIKNVVILDYEKAVVGLSWSYFGPHDGGSGTCLSC</sequence>
<reference evidence="2" key="1">
    <citation type="journal article" date="2023" name="G3 (Bethesda)">
        <title>Genome assembly and association tests identify interacting loci associated with vigor, precocity, and sex in interspecific pistachio rootstocks.</title>
        <authorList>
            <person name="Palmer W."/>
            <person name="Jacygrad E."/>
            <person name="Sagayaradj S."/>
            <person name="Cavanaugh K."/>
            <person name="Han R."/>
            <person name="Bertier L."/>
            <person name="Beede B."/>
            <person name="Kafkas S."/>
            <person name="Golino D."/>
            <person name="Preece J."/>
            <person name="Michelmore R."/>
        </authorList>
    </citation>
    <scope>NUCLEOTIDE SEQUENCE [LARGE SCALE GENOMIC DNA]</scope>
</reference>
<evidence type="ECO:0000313" key="1">
    <source>
        <dbReference type="EMBL" id="KAJ0025425.1"/>
    </source>
</evidence>
<protein>
    <submittedName>
        <fullName evidence="1">Uncharacterized protein</fullName>
    </submittedName>
</protein>
<organism evidence="1 2">
    <name type="scientific">Pistacia integerrima</name>
    <dbReference type="NCBI Taxonomy" id="434235"/>
    <lineage>
        <taxon>Eukaryota</taxon>
        <taxon>Viridiplantae</taxon>
        <taxon>Streptophyta</taxon>
        <taxon>Embryophyta</taxon>
        <taxon>Tracheophyta</taxon>
        <taxon>Spermatophyta</taxon>
        <taxon>Magnoliopsida</taxon>
        <taxon>eudicotyledons</taxon>
        <taxon>Gunneridae</taxon>
        <taxon>Pentapetalae</taxon>
        <taxon>rosids</taxon>
        <taxon>malvids</taxon>
        <taxon>Sapindales</taxon>
        <taxon>Anacardiaceae</taxon>
        <taxon>Pistacia</taxon>
    </lineage>
</organism>